<protein>
    <recommendedName>
        <fullName evidence="4">Mu-like prophage major head subunit gpT</fullName>
    </recommendedName>
</protein>
<evidence type="ECO:0008006" key="4">
    <source>
        <dbReference type="Google" id="ProtNLM"/>
    </source>
</evidence>
<dbReference type="AlphaFoldDB" id="A0A239LF05"/>
<reference evidence="2 3" key="1">
    <citation type="submission" date="2017-06" db="EMBL/GenBank/DDBJ databases">
        <authorList>
            <person name="Kim H.J."/>
            <person name="Triplett B.A."/>
        </authorList>
    </citation>
    <scope>NUCLEOTIDE SEQUENCE [LARGE SCALE GENOMIC DNA]</scope>
    <source>
        <strain evidence="2 3">U15</strain>
    </source>
</reference>
<evidence type="ECO:0000256" key="1">
    <source>
        <dbReference type="SAM" id="MobiDB-lite"/>
    </source>
</evidence>
<dbReference type="RefSeq" id="WP_217900212.1">
    <property type="nucleotide sequence ID" value="NZ_FZOT01000022.1"/>
</dbReference>
<dbReference type="EMBL" id="FZOT01000022">
    <property type="protein sequence ID" value="SNT28890.1"/>
    <property type="molecule type" value="Genomic_DNA"/>
</dbReference>
<evidence type="ECO:0000313" key="3">
    <source>
        <dbReference type="Proteomes" id="UP000198284"/>
    </source>
</evidence>
<dbReference type="Proteomes" id="UP000198284">
    <property type="component" value="Unassembled WGS sequence"/>
</dbReference>
<accession>A0A239LF05</accession>
<sequence>MPQEQQQQQREALPMQHRLAPVNTVDAESRTAKLTWTTGAGVRRYDWYRDRYYMEELSLDPAHIRMGRFQSGSAPLLNSHSQYDLSDVIGVIESADGAQATVRFSKRADVEPIFQDVQDGILRNISVGYATYAREMIAPANEGDDWIYRAIDWEPMELSIVPIPADPGAQVRSATDSKLPVFEVTTLASGSADAATHHLRKDSNMPESQGQNPAATQTAGAPQQPADNQRAQDQLREEAARAERERIVGIEAAVRAGRLDNSAELIARFRDAGTSVDAVRAEVLRLIDERQAAQDVRSAAQIETVRDQTDVRRAAVAEALLHRSNPRAELSDAARQYRGYGLSELARRVLEDQGVNTRGLNKREVAVIAMGLDRDLAARAGMMGVSDFPAILANTVNRTLRNGYALAPRTFTRWARQSSAPDFRTMTRTALSDLSAFSKVKAGENYAYGNLGDSAEGYSVEKYGEIVALTWETIVNDDMDMVSRIPMAMGAEAAQTESDVVYNVLLANAAMADGVALFHATHANLAGAGAAISDVSLGAGRAAIRKQTAPKGRPLNLAPSILLVGPDKEVEANKYTSASFVAAKAGDINPNFNTSLEVVTEQRLQGNQWYLLCQAGGLIDTVEYAYLEGEEGLFTEQRQGFEVDGLEIKARLVIGAKAIDFRGMYKNPGA</sequence>
<organism evidence="2 3">
    <name type="scientific">Noviherbaspirillum humi</name>
    <dbReference type="NCBI Taxonomy" id="1688639"/>
    <lineage>
        <taxon>Bacteria</taxon>
        <taxon>Pseudomonadati</taxon>
        <taxon>Pseudomonadota</taxon>
        <taxon>Betaproteobacteria</taxon>
        <taxon>Burkholderiales</taxon>
        <taxon>Oxalobacteraceae</taxon>
        <taxon>Noviherbaspirillum</taxon>
    </lineage>
</organism>
<dbReference type="NCBIfam" id="NF045541">
    <property type="entry name" value="scaf_prot_MCP2"/>
    <property type="match status" value="1"/>
</dbReference>
<name>A0A239LF05_9BURK</name>
<keyword evidence="3" id="KW-1185">Reference proteome</keyword>
<evidence type="ECO:0000313" key="2">
    <source>
        <dbReference type="EMBL" id="SNT28890.1"/>
    </source>
</evidence>
<dbReference type="Pfam" id="PF25209">
    <property type="entry name" value="Phage_capsid_4"/>
    <property type="match status" value="1"/>
</dbReference>
<gene>
    <name evidence="2" type="ORF">SAMN06265795_12236</name>
</gene>
<feature type="compositionally biased region" description="Low complexity" evidence="1">
    <location>
        <begin position="209"/>
        <end position="226"/>
    </location>
</feature>
<proteinExistence type="predicted"/>
<feature type="region of interest" description="Disordered" evidence="1">
    <location>
        <begin position="193"/>
        <end position="240"/>
    </location>
</feature>